<proteinExistence type="inferred from homology"/>
<protein>
    <submittedName>
        <fullName evidence="9">Carbohydrate ABC transporter permease</fullName>
    </submittedName>
</protein>
<feature type="transmembrane region" description="Helical" evidence="7">
    <location>
        <begin position="12"/>
        <end position="36"/>
    </location>
</feature>
<comment type="subcellular location">
    <subcellularLocation>
        <location evidence="1 7">Cell membrane</location>
        <topology evidence="1 7">Multi-pass membrane protein</topology>
    </subcellularLocation>
</comment>
<evidence type="ECO:0000256" key="5">
    <source>
        <dbReference type="ARBA" id="ARBA00022989"/>
    </source>
</evidence>
<dbReference type="Gene3D" id="1.10.3720.10">
    <property type="entry name" value="MetI-like"/>
    <property type="match status" value="1"/>
</dbReference>
<name>A0ABW2F9M3_9BACL</name>
<dbReference type="CDD" id="cd06261">
    <property type="entry name" value="TM_PBP2"/>
    <property type="match status" value="1"/>
</dbReference>
<comment type="caution">
    <text evidence="9">The sequence shown here is derived from an EMBL/GenBank/DDBJ whole genome shotgun (WGS) entry which is preliminary data.</text>
</comment>
<dbReference type="EMBL" id="JBHTAI010000002">
    <property type="protein sequence ID" value="MFC7147685.1"/>
    <property type="molecule type" value="Genomic_DNA"/>
</dbReference>
<reference evidence="10" key="1">
    <citation type="journal article" date="2019" name="Int. J. Syst. Evol. Microbiol.">
        <title>The Global Catalogue of Microorganisms (GCM) 10K type strain sequencing project: providing services to taxonomists for standard genome sequencing and annotation.</title>
        <authorList>
            <consortium name="The Broad Institute Genomics Platform"/>
            <consortium name="The Broad Institute Genome Sequencing Center for Infectious Disease"/>
            <person name="Wu L."/>
            <person name="Ma J."/>
        </authorList>
    </citation>
    <scope>NUCLEOTIDE SEQUENCE [LARGE SCALE GENOMIC DNA]</scope>
    <source>
        <strain evidence="10">KCTC 12907</strain>
    </source>
</reference>
<evidence type="ECO:0000313" key="10">
    <source>
        <dbReference type="Proteomes" id="UP001596378"/>
    </source>
</evidence>
<feature type="transmembrane region" description="Helical" evidence="7">
    <location>
        <begin position="158"/>
        <end position="184"/>
    </location>
</feature>
<feature type="transmembrane region" description="Helical" evidence="7">
    <location>
        <begin position="72"/>
        <end position="95"/>
    </location>
</feature>
<dbReference type="PROSITE" id="PS50928">
    <property type="entry name" value="ABC_TM1"/>
    <property type="match status" value="1"/>
</dbReference>
<accession>A0ABW2F9M3</accession>
<evidence type="ECO:0000256" key="6">
    <source>
        <dbReference type="ARBA" id="ARBA00023136"/>
    </source>
</evidence>
<dbReference type="PANTHER" id="PTHR30193">
    <property type="entry name" value="ABC TRANSPORTER PERMEASE PROTEIN"/>
    <property type="match status" value="1"/>
</dbReference>
<dbReference type="RefSeq" id="WP_378048234.1">
    <property type="nucleotide sequence ID" value="NZ_JBHMDN010000016.1"/>
</dbReference>
<dbReference type="InterPro" id="IPR051393">
    <property type="entry name" value="ABC_transporter_permease"/>
</dbReference>
<dbReference type="PANTHER" id="PTHR30193:SF37">
    <property type="entry name" value="INNER MEMBRANE ABC TRANSPORTER PERMEASE PROTEIN YCJO"/>
    <property type="match status" value="1"/>
</dbReference>
<evidence type="ECO:0000259" key="8">
    <source>
        <dbReference type="PROSITE" id="PS50928"/>
    </source>
</evidence>
<feature type="transmembrane region" description="Helical" evidence="7">
    <location>
        <begin position="107"/>
        <end position="127"/>
    </location>
</feature>
<organism evidence="9 10">
    <name type="scientific">Cohnella cellulosilytica</name>
    <dbReference type="NCBI Taxonomy" id="986710"/>
    <lineage>
        <taxon>Bacteria</taxon>
        <taxon>Bacillati</taxon>
        <taxon>Bacillota</taxon>
        <taxon>Bacilli</taxon>
        <taxon>Bacillales</taxon>
        <taxon>Paenibacillaceae</taxon>
        <taxon>Cohnella</taxon>
    </lineage>
</organism>
<dbReference type="InterPro" id="IPR035906">
    <property type="entry name" value="MetI-like_sf"/>
</dbReference>
<evidence type="ECO:0000256" key="3">
    <source>
        <dbReference type="ARBA" id="ARBA00022475"/>
    </source>
</evidence>
<keyword evidence="6 7" id="KW-0472">Membrane</keyword>
<feature type="transmembrane region" description="Helical" evidence="7">
    <location>
        <begin position="205"/>
        <end position="227"/>
    </location>
</feature>
<keyword evidence="2 7" id="KW-0813">Transport</keyword>
<dbReference type="Pfam" id="PF00528">
    <property type="entry name" value="BPD_transp_1"/>
    <property type="match status" value="1"/>
</dbReference>
<keyword evidence="4 7" id="KW-0812">Transmembrane</keyword>
<evidence type="ECO:0000313" key="9">
    <source>
        <dbReference type="EMBL" id="MFC7147685.1"/>
    </source>
</evidence>
<dbReference type="InterPro" id="IPR000515">
    <property type="entry name" value="MetI-like"/>
</dbReference>
<evidence type="ECO:0000256" key="4">
    <source>
        <dbReference type="ARBA" id="ARBA00022692"/>
    </source>
</evidence>
<comment type="similarity">
    <text evidence="7">Belongs to the binding-protein-dependent transport system permease family.</text>
</comment>
<keyword evidence="10" id="KW-1185">Reference proteome</keyword>
<sequence length="290" mass="32743">MQIFFRRKSLIIAGLTPLLSVFTLFVIVPIAGSFYFSFFSWDGFSPRQWVGLDNYAKLIQDSIFWNSIKNNLYFVGFSIFFEIPLGLYLAIVLNGKIIRRSGIFKTVFFMPVVIPTVVLALITNMVLNYQIGLVNTLLRQVGLGDWARNWLGDPQFSILLLCFIVVWQYTGLFMVIFLAALQNVPDEVLEAAEMDGCTGMKRTRLITVPMITDTILASMVLCISGALRTFELIYATTNGGPNNATDVAATYMFNQTFVSMKYGYGNAIAFFTLLISLLLILASYVFFRKR</sequence>
<feature type="transmembrane region" description="Helical" evidence="7">
    <location>
        <begin position="267"/>
        <end position="287"/>
    </location>
</feature>
<keyword evidence="5 7" id="KW-1133">Transmembrane helix</keyword>
<evidence type="ECO:0000256" key="7">
    <source>
        <dbReference type="RuleBase" id="RU363032"/>
    </source>
</evidence>
<dbReference type="SUPFAM" id="SSF161098">
    <property type="entry name" value="MetI-like"/>
    <property type="match status" value="1"/>
</dbReference>
<feature type="domain" description="ABC transmembrane type-1" evidence="8">
    <location>
        <begin position="68"/>
        <end position="283"/>
    </location>
</feature>
<gene>
    <name evidence="9" type="ORF">ACFQMJ_03965</name>
</gene>
<dbReference type="Proteomes" id="UP001596378">
    <property type="component" value="Unassembled WGS sequence"/>
</dbReference>
<evidence type="ECO:0000256" key="2">
    <source>
        <dbReference type="ARBA" id="ARBA00022448"/>
    </source>
</evidence>
<evidence type="ECO:0000256" key="1">
    <source>
        <dbReference type="ARBA" id="ARBA00004651"/>
    </source>
</evidence>
<keyword evidence="3" id="KW-1003">Cell membrane</keyword>